<keyword evidence="1" id="KW-0472">Membrane</keyword>
<accession>A0A9K3GIV5</accession>
<feature type="transmembrane region" description="Helical" evidence="1">
    <location>
        <begin position="306"/>
        <end position="328"/>
    </location>
</feature>
<feature type="non-terminal residue" evidence="2">
    <location>
        <position position="1"/>
    </location>
</feature>
<dbReference type="SUPFAM" id="SSF53850">
    <property type="entry name" value="Periplasmic binding protein-like II"/>
    <property type="match status" value="1"/>
</dbReference>
<evidence type="ECO:0000313" key="3">
    <source>
        <dbReference type="Proteomes" id="UP000265618"/>
    </source>
</evidence>
<dbReference type="AlphaFoldDB" id="A0A9K3GIV5"/>
<keyword evidence="1" id="KW-1133">Transmembrane helix</keyword>
<sequence>VNDDLGTYFDVYCSLDGSFISLFEAVNQDEWPFLIGAFATKPSRVALADYMLNINLSSKSFAMFAPMFEPLSVNIFAMMILVHLVSANLVFLTEYFGSTSLRKTMQYSKNGPIMFYMAFIGWDLNKINTSLGRFIMFIDVMLETVLAAYFIGSVTASTELGINVSFSVDTASDFTIGCRPSSSVDQVEEWGADLVLVDSTEECAALINVPIADGGVDACLGSYEPLAYYLQNHAGDGLCIYDETLVPGTRTGAVNFAYPDLRRDIDGVIAAMQDDGRMDALEEKWFGGLDADMLLGNDTASVSMEWWTFLAIGLLVFFLFSTMLHRLCTRSANREEKRERQRDRETEVLRTVPVGRLHM</sequence>
<dbReference type="OrthoDB" id="5984008at2759"/>
<dbReference type="Proteomes" id="UP000265618">
    <property type="component" value="Unassembled WGS sequence"/>
</dbReference>
<feature type="transmembrane region" description="Helical" evidence="1">
    <location>
        <begin position="134"/>
        <end position="152"/>
    </location>
</feature>
<evidence type="ECO:0008006" key="4">
    <source>
        <dbReference type="Google" id="ProtNLM"/>
    </source>
</evidence>
<keyword evidence="3" id="KW-1185">Reference proteome</keyword>
<gene>
    <name evidence="2" type="ORF">KIPB_006144</name>
</gene>
<keyword evidence="1" id="KW-0812">Transmembrane</keyword>
<name>A0A9K3GIV5_9EUKA</name>
<evidence type="ECO:0000256" key="1">
    <source>
        <dbReference type="SAM" id="Phobius"/>
    </source>
</evidence>
<dbReference type="Gene3D" id="3.40.190.10">
    <property type="entry name" value="Periplasmic binding protein-like II"/>
    <property type="match status" value="2"/>
</dbReference>
<proteinExistence type="predicted"/>
<evidence type="ECO:0000313" key="2">
    <source>
        <dbReference type="EMBL" id="GIQ84613.1"/>
    </source>
</evidence>
<dbReference type="EMBL" id="BDIP01001544">
    <property type="protein sequence ID" value="GIQ84613.1"/>
    <property type="molecule type" value="Genomic_DNA"/>
</dbReference>
<reference evidence="2 3" key="1">
    <citation type="journal article" date="2018" name="PLoS ONE">
        <title>The draft genome of Kipferlia bialata reveals reductive genome evolution in fornicate parasites.</title>
        <authorList>
            <person name="Tanifuji G."/>
            <person name="Takabayashi S."/>
            <person name="Kume K."/>
            <person name="Takagi M."/>
            <person name="Nakayama T."/>
            <person name="Kamikawa R."/>
            <person name="Inagaki Y."/>
            <person name="Hashimoto T."/>
        </authorList>
    </citation>
    <scope>NUCLEOTIDE SEQUENCE [LARGE SCALE GENOMIC DNA]</scope>
    <source>
        <strain evidence="2">NY0173</strain>
    </source>
</reference>
<protein>
    <recommendedName>
        <fullName evidence="4">Solute-binding protein family 3/N-terminal domain-containing protein</fullName>
    </recommendedName>
</protein>
<comment type="caution">
    <text evidence="2">The sequence shown here is derived from an EMBL/GenBank/DDBJ whole genome shotgun (WGS) entry which is preliminary data.</text>
</comment>
<organism evidence="2 3">
    <name type="scientific">Kipferlia bialata</name>
    <dbReference type="NCBI Taxonomy" id="797122"/>
    <lineage>
        <taxon>Eukaryota</taxon>
        <taxon>Metamonada</taxon>
        <taxon>Carpediemonas-like organisms</taxon>
        <taxon>Kipferlia</taxon>
    </lineage>
</organism>
<feature type="transmembrane region" description="Helical" evidence="1">
    <location>
        <begin position="75"/>
        <end position="96"/>
    </location>
</feature>